<accession>A0A422N7W1</accession>
<evidence type="ECO:0000313" key="2">
    <source>
        <dbReference type="EMBL" id="RNF01543.1"/>
    </source>
</evidence>
<feature type="compositionally biased region" description="Polar residues" evidence="1">
    <location>
        <begin position="304"/>
        <end position="321"/>
    </location>
</feature>
<reference evidence="2 3" key="1">
    <citation type="journal article" date="2018" name="BMC Genomics">
        <title>Genomic comparison of Trypanosoma conorhini and Trypanosoma rangeli to Trypanosoma cruzi strains of high and low virulence.</title>
        <authorList>
            <person name="Bradwell K.R."/>
            <person name="Koparde V.N."/>
            <person name="Matveyev A.V."/>
            <person name="Serrano M.G."/>
            <person name="Alves J.M."/>
            <person name="Parikh H."/>
            <person name="Huang B."/>
            <person name="Lee V."/>
            <person name="Espinosa-Alvarez O."/>
            <person name="Ortiz P.A."/>
            <person name="Costa-Martins A.G."/>
            <person name="Teixeira M.M."/>
            <person name="Buck G.A."/>
        </authorList>
    </citation>
    <scope>NUCLEOTIDE SEQUENCE [LARGE SCALE GENOMIC DNA]</scope>
    <source>
        <strain evidence="2 3">AM80</strain>
    </source>
</reference>
<name>A0A422N7W1_TRYRA</name>
<dbReference type="GeneID" id="40330847"/>
<dbReference type="Proteomes" id="UP000283634">
    <property type="component" value="Unassembled WGS sequence"/>
</dbReference>
<dbReference type="EMBL" id="MKGL01000269">
    <property type="protein sequence ID" value="RNF01543.1"/>
    <property type="molecule type" value="Genomic_DNA"/>
</dbReference>
<dbReference type="VEuPathDB" id="TriTrypDB:TRSC58_04542"/>
<organism evidence="2 3">
    <name type="scientific">Trypanosoma rangeli</name>
    <dbReference type="NCBI Taxonomy" id="5698"/>
    <lineage>
        <taxon>Eukaryota</taxon>
        <taxon>Discoba</taxon>
        <taxon>Euglenozoa</taxon>
        <taxon>Kinetoplastea</taxon>
        <taxon>Metakinetoplastina</taxon>
        <taxon>Trypanosomatida</taxon>
        <taxon>Trypanosomatidae</taxon>
        <taxon>Trypanosoma</taxon>
        <taxon>Herpetosoma</taxon>
    </lineage>
</organism>
<evidence type="ECO:0000313" key="3">
    <source>
        <dbReference type="Proteomes" id="UP000283634"/>
    </source>
</evidence>
<dbReference type="OMA" id="QGYWLIA"/>
<evidence type="ECO:0000256" key="1">
    <source>
        <dbReference type="SAM" id="MobiDB-lite"/>
    </source>
</evidence>
<dbReference type="OrthoDB" id="276630at2759"/>
<feature type="region of interest" description="Disordered" evidence="1">
    <location>
        <begin position="299"/>
        <end position="321"/>
    </location>
</feature>
<keyword evidence="3" id="KW-1185">Reference proteome</keyword>
<dbReference type="RefSeq" id="XP_029236394.1">
    <property type="nucleotide sequence ID" value="XM_029383736.1"/>
</dbReference>
<sequence length="631" mass="68262">MIPIKVKYFEEGPSWTEKRSSAPSAAAVVAGSTSTTGGAASTSVVKAFSVSSIDLNGGLSSLGEMESFSNALAAASPSFVFVHNATLAARQQMMQSSYVRKMYGITDLVRYEPREGGDRGSLALVRFGVSCDSVDNAARLLDNSHYSSGIVRFFMMLQVRSFAGASVTIAALYIDPTVMLWERMAVCTSLFPHLANSELLLLVSNLFFSPTGVLNAERSVELRAVCTARGFNDAAEEAAEKGGGGGQQEWSIWVKSSKFVVTHHTHEAAAPSAAAGASKTTPAITTVTLLSRGATTIAIPQPRSAKSGNQRGSPTSTSTPAIMTDPAILSAEAAGKGTMTAKSGGSVIIERLLQQQQQQQLQQQQLQQQQQAAPRWRTSHTYTLKNNDKLNSHELAFDVSAHFSSVPELVEALNSRAIYWPADYCVVHSVILASDNVGQGDKRVMFRRYAREYKNGAALLSQMVLPGGNVAFTTAANTTSSNVHGTVQEVIAEKASWLKRVVTVTNHASGDNNGDDIPPFLPGTWALKREEEVRSRIWDISWCTVVYQVTPREMKFNITSAVGLGKDNLQKAVQWLNLRSQSNAKVTHEKENPLRNYAYDYALLFSMELQGYYLIAATHVPCDIVACRAAA</sequence>
<proteinExistence type="predicted"/>
<gene>
    <name evidence="2" type="ORF">TraAM80_06914</name>
</gene>
<protein>
    <submittedName>
        <fullName evidence="2">Uncharacterized protein</fullName>
    </submittedName>
</protein>
<dbReference type="AlphaFoldDB" id="A0A422N7W1"/>
<comment type="caution">
    <text evidence="2">The sequence shown here is derived from an EMBL/GenBank/DDBJ whole genome shotgun (WGS) entry which is preliminary data.</text>
</comment>